<dbReference type="SUPFAM" id="SSF54593">
    <property type="entry name" value="Glyoxalase/Bleomycin resistance protein/Dihydroxybiphenyl dioxygenase"/>
    <property type="match status" value="2"/>
</dbReference>
<feature type="domain" description="VOC" evidence="1">
    <location>
        <begin position="123"/>
        <end position="230"/>
    </location>
</feature>
<organism evidence="2 3">
    <name type="scientific">Halorientalis pallida</name>
    <dbReference type="NCBI Taxonomy" id="2479928"/>
    <lineage>
        <taxon>Archaea</taxon>
        <taxon>Methanobacteriati</taxon>
        <taxon>Methanobacteriota</taxon>
        <taxon>Stenosarchaea group</taxon>
        <taxon>Halobacteria</taxon>
        <taxon>Halobacteriales</taxon>
        <taxon>Haloarculaceae</taxon>
        <taxon>Halorientalis</taxon>
    </lineage>
</organism>
<dbReference type="PANTHER" id="PTHR21366">
    <property type="entry name" value="GLYOXALASE FAMILY PROTEIN"/>
    <property type="match status" value="1"/>
</dbReference>
<dbReference type="InterPro" id="IPR004360">
    <property type="entry name" value="Glyas_Fos-R_dOase_dom"/>
</dbReference>
<dbReference type="PANTHER" id="PTHR21366:SF22">
    <property type="entry name" value="VOC DOMAIN-CONTAINING PROTEIN"/>
    <property type="match status" value="1"/>
</dbReference>
<dbReference type="InterPro" id="IPR050383">
    <property type="entry name" value="GlyoxalaseI/FosfomycinResist"/>
</dbReference>
<dbReference type="Gene3D" id="3.10.180.10">
    <property type="entry name" value="2,3-Dihydroxybiphenyl 1,2-Dioxygenase, domain 1"/>
    <property type="match status" value="2"/>
</dbReference>
<proteinExistence type="predicted"/>
<dbReference type="Pfam" id="PF00903">
    <property type="entry name" value="Glyoxalase"/>
    <property type="match status" value="1"/>
</dbReference>
<feature type="domain" description="VOC" evidence="1">
    <location>
        <begin position="4"/>
        <end position="112"/>
    </location>
</feature>
<dbReference type="InterPro" id="IPR037523">
    <property type="entry name" value="VOC_core"/>
</dbReference>
<evidence type="ECO:0000313" key="2">
    <source>
        <dbReference type="EMBL" id="RXK49088.1"/>
    </source>
</evidence>
<dbReference type="PROSITE" id="PS51819">
    <property type="entry name" value="VOC"/>
    <property type="match status" value="2"/>
</dbReference>
<accession>A0A498KUY7</accession>
<dbReference type="OrthoDB" id="304574at2157"/>
<name>A0A498KUY7_9EURY</name>
<comment type="caution">
    <text evidence="2">The sequence shown here is derived from an EMBL/GenBank/DDBJ whole genome shotgun (WGS) entry which is preliminary data.</text>
</comment>
<dbReference type="InterPro" id="IPR029068">
    <property type="entry name" value="Glyas_Bleomycin-R_OHBP_Dase"/>
</dbReference>
<dbReference type="CDD" id="cd06587">
    <property type="entry name" value="VOC"/>
    <property type="match status" value="1"/>
</dbReference>
<dbReference type="AlphaFoldDB" id="A0A498KUY7"/>
<reference evidence="2 3" key="1">
    <citation type="submission" date="2019-01" db="EMBL/GenBank/DDBJ databases">
        <title>Halorientalis sp. F13-25 a new haloarchaeum isolated from hypersaline water.</title>
        <authorList>
            <person name="Ana D.-V."/>
            <person name="Cristina S.-P."/>
            <person name="Antonio V."/>
        </authorList>
    </citation>
    <scope>NUCLEOTIDE SEQUENCE [LARGE SCALE GENOMIC DNA]</scope>
    <source>
        <strain evidence="2 3">F13-25</strain>
    </source>
</reference>
<evidence type="ECO:0000259" key="1">
    <source>
        <dbReference type="PROSITE" id="PS51819"/>
    </source>
</evidence>
<dbReference type="Proteomes" id="UP000289691">
    <property type="component" value="Unassembled WGS sequence"/>
</dbReference>
<protein>
    <submittedName>
        <fullName evidence="2">Fosmidomycin resistance protein</fullName>
    </submittedName>
</protein>
<keyword evidence="3" id="KW-1185">Reference proteome</keyword>
<gene>
    <name evidence="2" type="ORF">EAF64_09160</name>
</gene>
<sequence length="230" mass="25623">MLTDLHWLALEAKYLDRARSFYESFLDLDVRREREGEVALAAGDTDLILRRPTSVPRGGVHTHYAFATPSAAYDGWWDRLSASFDLVEHQFGDAKSLYFYDVDGNCVEIGQRGEGGVDDGITRIFEVVFEVADLDRSEAFYRDLGMELLGRGDDRKRVRLTAGPFDFELWEPQLGLADGRGGVHVDVGLGVEDSAEAVETVGRRARSVAELDDGVRIEDPDGHQLTLRSA</sequence>
<evidence type="ECO:0000313" key="3">
    <source>
        <dbReference type="Proteomes" id="UP000289691"/>
    </source>
</evidence>
<dbReference type="RefSeq" id="WP_129068685.1">
    <property type="nucleotide sequence ID" value="NZ_RDFA01000003.1"/>
</dbReference>
<dbReference type="EMBL" id="RDFA01000003">
    <property type="protein sequence ID" value="RXK49088.1"/>
    <property type="molecule type" value="Genomic_DNA"/>
</dbReference>